<dbReference type="InterPro" id="IPR035595">
    <property type="entry name" value="UDP_glycos_trans_CS"/>
</dbReference>
<dbReference type="PANTHER" id="PTHR48047:SF45">
    <property type="entry name" value="SCOPOLETIN GLUCOSYLTRANSFERASE-LIKE"/>
    <property type="match status" value="1"/>
</dbReference>
<dbReference type="InterPro" id="IPR002213">
    <property type="entry name" value="UDP_glucos_trans"/>
</dbReference>
<evidence type="ECO:0000256" key="1">
    <source>
        <dbReference type="ARBA" id="ARBA00009995"/>
    </source>
</evidence>
<evidence type="ECO:0000256" key="4">
    <source>
        <dbReference type="RuleBase" id="RU003718"/>
    </source>
</evidence>
<evidence type="ECO:0000256" key="2">
    <source>
        <dbReference type="ARBA" id="ARBA00022676"/>
    </source>
</evidence>
<dbReference type="GeneID" id="110790833"/>
<dbReference type="RefSeq" id="XP_021851291.2">
    <property type="nucleotide sequence ID" value="XM_021995599.2"/>
</dbReference>
<dbReference type="EC" id="2.4.1.-" evidence="5"/>
<keyword evidence="3 4" id="KW-0808">Transferase</keyword>
<accession>A0A9R0JY08</accession>
<gene>
    <name evidence="7" type="primary">LOC110790833</name>
</gene>
<sequence>MGAKPKELHVVLFPFMAHGHMIPTLDIARLFAARDGVMATIITTPLNVATFTKAIGNGKKIEAPVINIEAFRFPAKEAGLPQGLENLEQVLGSELMNGFFKATEMLSEQLDHYLEKVRPNCLVADMFFPWATDLASKFNIPRLVFHGISSFSLCAQEVIRLHEPFKNVSSDEETFVLPYLPHEIQLTRLQISEELRNSEDSDYKRRTISFKESELKSYGVIVNSFYELEPDYADLFRKEFGRRLWNIGPVSLSNRSIEDKAQRGKQASIDEHECLKWLNSKKPDSVIYICFGSTASFIAAQLHEIAMAVEASGQQFIWVVRNGKNEEWLPTGFEQRMKEKGMIIRGWAPQVIILEHEAIGAFVTHCGWNSTLEGISAGVPMVTWPIFAEQFYNEKLVTQILKTGVPVGAKKWSRTPSIECLVKKDAIVKALTEIMAGKETDERRNRAKNLKEMARKAVEQGGSSYMDLSELINEIRGYQLLQLNEEV</sequence>
<evidence type="ECO:0000256" key="3">
    <source>
        <dbReference type="ARBA" id="ARBA00022679"/>
    </source>
</evidence>
<dbReference type="Proteomes" id="UP000813463">
    <property type="component" value="Chromosome 4"/>
</dbReference>
<protein>
    <recommendedName>
        <fullName evidence="5">Glycosyltransferase</fullName>
        <ecNumber evidence="5">2.4.1.-</ecNumber>
    </recommendedName>
</protein>
<dbReference type="GO" id="GO:0035251">
    <property type="term" value="F:UDP-glucosyltransferase activity"/>
    <property type="evidence" value="ECO:0000318"/>
    <property type="project" value="GO_Central"/>
</dbReference>
<dbReference type="CDD" id="cd03784">
    <property type="entry name" value="GT1_Gtf-like"/>
    <property type="match status" value="1"/>
</dbReference>
<name>A0A9R0JY08_SPIOL</name>
<dbReference type="AlphaFoldDB" id="A0A9R0JY08"/>
<dbReference type="SUPFAM" id="SSF53756">
    <property type="entry name" value="UDP-Glycosyltransferase/glycogen phosphorylase"/>
    <property type="match status" value="1"/>
</dbReference>
<comment type="similarity">
    <text evidence="1 4">Belongs to the UDP-glycosyltransferase family.</text>
</comment>
<dbReference type="PROSITE" id="PS00375">
    <property type="entry name" value="UDPGT"/>
    <property type="match status" value="1"/>
</dbReference>
<evidence type="ECO:0000313" key="7">
    <source>
        <dbReference type="RefSeq" id="XP_021851291.2"/>
    </source>
</evidence>
<dbReference type="PANTHER" id="PTHR48047">
    <property type="entry name" value="GLYCOSYLTRANSFERASE"/>
    <property type="match status" value="1"/>
</dbReference>
<reference evidence="6" key="1">
    <citation type="journal article" date="2021" name="Nat. Commun.">
        <title>Genomic analyses provide insights into spinach domestication and the genetic basis of agronomic traits.</title>
        <authorList>
            <person name="Cai X."/>
            <person name="Sun X."/>
            <person name="Xu C."/>
            <person name="Sun H."/>
            <person name="Wang X."/>
            <person name="Ge C."/>
            <person name="Zhang Z."/>
            <person name="Wang Q."/>
            <person name="Fei Z."/>
            <person name="Jiao C."/>
            <person name="Wang Q."/>
        </authorList>
    </citation>
    <scope>NUCLEOTIDE SEQUENCE [LARGE SCALE GENOMIC DNA]</scope>
    <source>
        <strain evidence="6">cv. Varoflay</strain>
    </source>
</reference>
<evidence type="ECO:0000256" key="5">
    <source>
        <dbReference type="RuleBase" id="RU362057"/>
    </source>
</evidence>
<evidence type="ECO:0000313" key="6">
    <source>
        <dbReference type="Proteomes" id="UP000813463"/>
    </source>
</evidence>
<proteinExistence type="inferred from homology"/>
<dbReference type="Gene3D" id="3.40.50.2000">
    <property type="entry name" value="Glycogen Phosphorylase B"/>
    <property type="match status" value="2"/>
</dbReference>
<reference evidence="7" key="2">
    <citation type="submission" date="2025-08" db="UniProtKB">
        <authorList>
            <consortium name="RefSeq"/>
        </authorList>
    </citation>
    <scope>IDENTIFICATION</scope>
    <source>
        <tissue evidence="7">Leaf</tissue>
    </source>
</reference>
<dbReference type="Pfam" id="PF00201">
    <property type="entry name" value="UDPGT"/>
    <property type="match status" value="1"/>
</dbReference>
<keyword evidence="6" id="KW-1185">Reference proteome</keyword>
<dbReference type="KEGG" id="soe:110790833"/>
<keyword evidence="2 4" id="KW-0328">Glycosyltransferase</keyword>
<organism evidence="6 7">
    <name type="scientific">Spinacia oleracea</name>
    <name type="common">Spinach</name>
    <dbReference type="NCBI Taxonomy" id="3562"/>
    <lineage>
        <taxon>Eukaryota</taxon>
        <taxon>Viridiplantae</taxon>
        <taxon>Streptophyta</taxon>
        <taxon>Embryophyta</taxon>
        <taxon>Tracheophyta</taxon>
        <taxon>Spermatophyta</taxon>
        <taxon>Magnoliopsida</taxon>
        <taxon>eudicotyledons</taxon>
        <taxon>Gunneridae</taxon>
        <taxon>Pentapetalae</taxon>
        <taxon>Caryophyllales</taxon>
        <taxon>Chenopodiaceae</taxon>
        <taxon>Chenopodioideae</taxon>
        <taxon>Anserineae</taxon>
        <taxon>Spinacia</taxon>
    </lineage>
</organism>